<dbReference type="Proteomes" id="UP000738349">
    <property type="component" value="Unassembled WGS sequence"/>
</dbReference>
<evidence type="ECO:0000313" key="2">
    <source>
        <dbReference type="Proteomes" id="UP000738349"/>
    </source>
</evidence>
<dbReference type="AlphaFoldDB" id="A0A9P9EVM2"/>
<gene>
    <name evidence="1" type="ORF">EDB81DRAFT_651400</name>
</gene>
<reference evidence="1" key="1">
    <citation type="journal article" date="2021" name="Nat. Commun.">
        <title>Genetic determinants of endophytism in the Arabidopsis root mycobiome.</title>
        <authorList>
            <person name="Mesny F."/>
            <person name="Miyauchi S."/>
            <person name="Thiergart T."/>
            <person name="Pickel B."/>
            <person name="Atanasova L."/>
            <person name="Karlsson M."/>
            <person name="Huettel B."/>
            <person name="Barry K.W."/>
            <person name="Haridas S."/>
            <person name="Chen C."/>
            <person name="Bauer D."/>
            <person name="Andreopoulos W."/>
            <person name="Pangilinan J."/>
            <person name="LaButti K."/>
            <person name="Riley R."/>
            <person name="Lipzen A."/>
            <person name="Clum A."/>
            <person name="Drula E."/>
            <person name="Henrissat B."/>
            <person name="Kohler A."/>
            <person name="Grigoriev I.V."/>
            <person name="Martin F.M."/>
            <person name="Hacquard S."/>
        </authorList>
    </citation>
    <scope>NUCLEOTIDE SEQUENCE</scope>
    <source>
        <strain evidence="1">MPI-CAGE-AT-0147</strain>
    </source>
</reference>
<organism evidence="1 2">
    <name type="scientific">Dactylonectria macrodidyma</name>
    <dbReference type="NCBI Taxonomy" id="307937"/>
    <lineage>
        <taxon>Eukaryota</taxon>
        <taxon>Fungi</taxon>
        <taxon>Dikarya</taxon>
        <taxon>Ascomycota</taxon>
        <taxon>Pezizomycotina</taxon>
        <taxon>Sordariomycetes</taxon>
        <taxon>Hypocreomycetidae</taxon>
        <taxon>Hypocreales</taxon>
        <taxon>Nectriaceae</taxon>
        <taxon>Dactylonectria</taxon>
    </lineage>
</organism>
<sequence>VYLYYGEDWGPPCFVYYPKLNYTYSALGPELSGHISSIYVEPRIICRLCILSAKNTCLPMQIFAWLEIKGGWPDIYRRKILGGDGFLGVATTHFSYALCTSCDQAQYCGSS</sequence>
<evidence type="ECO:0000313" key="1">
    <source>
        <dbReference type="EMBL" id="KAH7146097.1"/>
    </source>
</evidence>
<dbReference type="EMBL" id="JAGMUV010000008">
    <property type="protein sequence ID" value="KAH7146097.1"/>
    <property type="molecule type" value="Genomic_DNA"/>
</dbReference>
<keyword evidence="2" id="KW-1185">Reference proteome</keyword>
<comment type="caution">
    <text evidence="1">The sequence shown here is derived from an EMBL/GenBank/DDBJ whole genome shotgun (WGS) entry which is preliminary data.</text>
</comment>
<name>A0A9P9EVM2_9HYPO</name>
<protein>
    <submittedName>
        <fullName evidence="1">Uncharacterized protein</fullName>
    </submittedName>
</protein>
<dbReference type="OrthoDB" id="5052446at2759"/>
<feature type="non-terminal residue" evidence="1">
    <location>
        <position position="111"/>
    </location>
</feature>
<proteinExistence type="predicted"/>
<accession>A0A9P9EVM2</accession>